<evidence type="ECO:0000256" key="9">
    <source>
        <dbReference type="SAM" id="MobiDB-lite"/>
    </source>
</evidence>
<dbReference type="HAMAP" id="MF_00265">
    <property type="entry name" value="VapC_Nob1"/>
    <property type="match status" value="1"/>
</dbReference>
<keyword evidence="5 8" id="KW-0378">Hydrolase</keyword>
<comment type="function">
    <text evidence="8">Toxic component of a toxin-antitoxin (TA) system. An RNase.</text>
</comment>
<dbReference type="Pfam" id="PF01850">
    <property type="entry name" value="PIN"/>
    <property type="match status" value="1"/>
</dbReference>
<dbReference type="InterPro" id="IPR050556">
    <property type="entry name" value="Type_II_TA_system_RNase"/>
</dbReference>
<evidence type="ECO:0000256" key="1">
    <source>
        <dbReference type="ARBA" id="ARBA00001946"/>
    </source>
</evidence>
<keyword evidence="4 8" id="KW-0479">Metal-binding</keyword>
<dbReference type="Proteomes" id="UP000065807">
    <property type="component" value="Chromosome"/>
</dbReference>
<keyword evidence="12" id="KW-1185">Reference proteome</keyword>
<proteinExistence type="inferred from homology"/>
<dbReference type="InterPro" id="IPR002716">
    <property type="entry name" value="PIN_dom"/>
</dbReference>
<evidence type="ECO:0000256" key="3">
    <source>
        <dbReference type="ARBA" id="ARBA00022722"/>
    </source>
</evidence>
<evidence type="ECO:0000259" key="10">
    <source>
        <dbReference type="Pfam" id="PF01850"/>
    </source>
</evidence>
<dbReference type="SUPFAM" id="SSF88723">
    <property type="entry name" value="PIN domain-like"/>
    <property type="match status" value="1"/>
</dbReference>
<dbReference type="GO" id="GO:0016787">
    <property type="term" value="F:hydrolase activity"/>
    <property type="evidence" value="ECO:0007669"/>
    <property type="project" value="UniProtKB-KW"/>
</dbReference>
<feature type="binding site" evidence="8">
    <location>
        <position position="7"/>
    </location>
    <ligand>
        <name>Mg(2+)</name>
        <dbReference type="ChEBI" id="CHEBI:18420"/>
    </ligand>
</feature>
<dbReference type="STRING" id="1555112.LIP_2684"/>
<evidence type="ECO:0000256" key="8">
    <source>
        <dbReference type="HAMAP-Rule" id="MF_00265"/>
    </source>
</evidence>
<evidence type="ECO:0000256" key="4">
    <source>
        <dbReference type="ARBA" id="ARBA00022723"/>
    </source>
</evidence>
<dbReference type="PANTHER" id="PTHR33653">
    <property type="entry name" value="RIBONUCLEASE VAPC2"/>
    <property type="match status" value="1"/>
</dbReference>
<evidence type="ECO:0000256" key="7">
    <source>
        <dbReference type="ARBA" id="ARBA00038093"/>
    </source>
</evidence>
<feature type="region of interest" description="Disordered" evidence="9">
    <location>
        <begin position="118"/>
        <end position="140"/>
    </location>
</feature>
<organism evidence="11 12">
    <name type="scientific">Limnochorda pilosa</name>
    <dbReference type="NCBI Taxonomy" id="1555112"/>
    <lineage>
        <taxon>Bacteria</taxon>
        <taxon>Bacillati</taxon>
        <taxon>Bacillota</taxon>
        <taxon>Limnochordia</taxon>
        <taxon>Limnochordales</taxon>
        <taxon>Limnochordaceae</taxon>
        <taxon>Limnochorda</taxon>
    </lineage>
</organism>
<evidence type="ECO:0000313" key="12">
    <source>
        <dbReference type="Proteomes" id="UP000065807"/>
    </source>
</evidence>
<keyword evidence="6 8" id="KW-0460">Magnesium</keyword>
<evidence type="ECO:0000256" key="6">
    <source>
        <dbReference type="ARBA" id="ARBA00022842"/>
    </source>
</evidence>
<dbReference type="AlphaFoldDB" id="A0A0K2SNV5"/>
<dbReference type="OrthoDB" id="9796690at2"/>
<name>A0A0K2SNV5_LIMPI</name>
<feature type="binding site" evidence="8">
    <location>
        <position position="95"/>
    </location>
    <ligand>
        <name>Mg(2+)</name>
        <dbReference type="ChEBI" id="CHEBI:18420"/>
    </ligand>
</feature>
<dbReference type="RefSeq" id="WP_068138978.1">
    <property type="nucleotide sequence ID" value="NZ_AP014924.1"/>
</dbReference>
<dbReference type="EMBL" id="AP014924">
    <property type="protein sequence ID" value="BAS28514.1"/>
    <property type="molecule type" value="Genomic_DNA"/>
</dbReference>
<accession>A0A0K2SNV5</accession>
<dbReference type="GO" id="GO:0000287">
    <property type="term" value="F:magnesium ion binding"/>
    <property type="evidence" value="ECO:0007669"/>
    <property type="project" value="UniProtKB-UniRule"/>
</dbReference>
<comment type="cofactor">
    <cofactor evidence="1 8">
        <name>Mg(2+)</name>
        <dbReference type="ChEBI" id="CHEBI:18420"/>
    </cofactor>
</comment>
<dbReference type="GO" id="GO:0004540">
    <property type="term" value="F:RNA nuclease activity"/>
    <property type="evidence" value="ECO:0007669"/>
    <property type="project" value="InterPro"/>
</dbReference>
<dbReference type="PANTHER" id="PTHR33653:SF1">
    <property type="entry name" value="RIBONUCLEASE VAPC2"/>
    <property type="match status" value="1"/>
</dbReference>
<dbReference type="EC" id="3.1.-.-" evidence="8"/>
<evidence type="ECO:0000256" key="2">
    <source>
        <dbReference type="ARBA" id="ARBA00022649"/>
    </source>
</evidence>
<dbReference type="Gene3D" id="3.40.50.1010">
    <property type="entry name" value="5'-nuclease"/>
    <property type="match status" value="1"/>
</dbReference>
<sequence>MTGYLLDTTVLIDWLRGDAATVAWLQAKAEQGSRLVLSPVTVAEVLAGEPPNLRARRREELSAYEFQPLTFETACLAGELRYDQARAGKPVALPDLLQVAAARILGLDVATSNPAHFPGVGVTNPREFMDRSSENLSDPS</sequence>
<keyword evidence="3 8" id="KW-0540">Nuclease</keyword>
<dbReference type="GO" id="GO:0090729">
    <property type="term" value="F:toxin activity"/>
    <property type="evidence" value="ECO:0007669"/>
    <property type="project" value="UniProtKB-KW"/>
</dbReference>
<gene>
    <name evidence="8" type="primary">vapC</name>
    <name evidence="11" type="ORF">LIP_2684</name>
</gene>
<keyword evidence="2 8" id="KW-1277">Toxin-antitoxin system</keyword>
<evidence type="ECO:0000313" key="11">
    <source>
        <dbReference type="EMBL" id="BAS28514.1"/>
    </source>
</evidence>
<dbReference type="KEGG" id="lpil:LIP_2684"/>
<reference evidence="12" key="2">
    <citation type="journal article" date="2016" name="Int. J. Syst. Evol. Microbiol.">
        <title>Complete genome sequence and cell structure of Limnochorda pilosa, a Gram-negative spore-former within the phylum Firmicutes.</title>
        <authorList>
            <person name="Watanabe M."/>
            <person name="Kojima H."/>
            <person name="Fukui M."/>
        </authorList>
    </citation>
    <scope>NUCLEOTIDE SEQUENCE [LARGE SCALE GENOMIC DNA]</scope>
    <source>
        <strain evidence="12">HC45</strain>
    </source>
</reference>
<comment type="similarity">
    <text evidence="7 8">Belongs to the PINc/VapC protein family.</text>
</comment>
<dbReference type="InterPro" id="IPR029060">
    <property type="entry name" value="PIN-like_dom_sf"/>
</dbReference>
<evidence type="ECO:0000256" key="5">
    <source>
        <dbReference type="ARBA" id="ARBA00022801"/>
    </source>
</evidence>
<protein>
    <recommendedName>
        <fullName evidence="8">Ribonuclease VapC</fullName>
        <shortName evidence="8">RNase VapC</shortName>
        <ecNumber evidence="8">3.1.-.-</ecNumber>
    </recommendedName>
    <alternativeName>
        <fullName evidence="8">Toxin VapC</fullName>
    </alternativeName>
</protein>
<feature type="domain" description="PIN" evidence="10">
    <location>
        <begin position="4"/>
        <end position="114"/>
    </location>
</feature>
<reference evidence="12" key="1">
    <citation type="submission" date="2015-07" db="EMBL/GenBank/DDBJ databases">
        <title>Complete genome sequence and phylogenetic analysis of Limnochorda pilosa.</title>
        <authorList>
            <person name="Watanabe M."/>
            <person name="Kojima H."/>
            <person name="Fukui M."/>
        </authorList>
    </citation>
    <scope>NUCLEOTIDE SEQUENCE [LARGE SCALE GENOMIC DNA]</scope>
    <source>
        <strain evidence="12">HC45</strain>
    </source>
</reference>
<dbReference type="InterPro" id="IPR022907">
    <property type="entry name" value="VapC_family"/>
</dbReference>
<keyword evidence="8" id="KW-0800">Toxin</keyword>